<dbReference type="PANTHER" id="PTHR34978:SF3">
    <property type="entry name" value="SLR0241 PROTEIN"/>
    <property type="match status" value="1"/>
</dbReference>
<feature type="transmembrane region" description="Helical" evidence="1">
    <location>
        <begin position="81"/>
        <end position="108"/>
    </location>
</feature>
<accession>A0ABY5VEC2</accession>
<dbReference type="Pfam" id="PF05569">
    <property type="entry name" value="Peptidase_M56"/>
    <property type="match status" value="1"/>
</dbReference>
<sequence length="380" mass="44440">MILSFSSFLAAFAAGNVMVLFLAVLLRSKSPLSRLGLNVLLLFTAFIGIRMLFPFEFFYTITFPSKVTLPFLFSWLFEHPISLPGGITVYLCQILLTLWISGTFYYLFQIFWGYRKLQRLVRFLPTLNSAQVSMILKEVQKERNDSTQIRIVQTPYIATPALTGFVHPVILLPNLLFEDEELRYILTHEFDHYYRHDLLWKLCFEILTAVYWWNPLMWFLKKELSAITELKADDTVIKSLDAEKRISYLECLARIHKYQIQQLQNSNLILTFSNDKPDSLLFRAHYIINDRKKTHGVGLAIICFMLLVLSTLFIFESYSVSPDVKEESVEVIPEECYFIKLDDSLYEFYSGDTYCGTVTNPYSNDFKNYPIYSKENEVLR</sequence>
<keyword evidence="1" id="KW-0812">Transmembrane</keyword>
<keyword evidence="1" id="KW-1133">Transmembrane helix</keyword>
<dbReference type="EMBL" id="CP102290">
    <property type="protein sequence ID" value="UWP58662.1"/>
    <property type="molecule type" value="Genomic_DNA"/>
</dbReference>
<evidence type="ECO:0000259" key="2">
    <source>
        <dbReference type="Pfam" id="PF05569"/>
    </source>
</evidence>
<dbReference type="Proteomes" id="UP001060164">
    <property type="component" value="Chromosome"/>
</dbReference>
<dbReference type="PANTHER" id="PTHR34978">
    <property type="entry name" value="POSSIBLE SENSOR-TRANSDUCER PROTEIN BLAR"/>
    <property type="match status" value="1"/>
</dbReference>
<keyword evidence="4" id="KW-1185">Reference proteome</keyword>
<name>A0ABY5VEC2_9FIRM</name>
<dbReference type="CDD" id="cd07341">
    <property type="entry name" value="M56_BlaR1_MecR1_like"/>
    <property type="match status" value="1"/>
</dbReference>
<feature type="transmembrane region" description="Helical" evidence="1">
    <location>
        <begin position="38"/>
        <end position="61"/>
    </location>
</feature>
<keyword evidence="1" id="KW-0472">Membrane</keyword>
<proteinExistence type="predicted"/>
<evidence type="ECO:0000313" key="3">
    <source>
        <dbReference type="EMBL" id="UWP58662.1"/>
    </source>
</evidence>
<protein>
    <submittedName>
        <fullName evidence="3">M56 family metallopeptidase</fullName>
    </submittedName>
</protein>
<gene>
    <name evidence="3" type="ORF">NQ502_14955</name>
</gene>
<evidence type="ECO:0000313" key="4">
    <source>
        <dbReference type="Proteomes" id="UP001060164"/>
    </source>
</evidence>
<organism evidence="3 4">
    <name type="scientific">Ruminococcus gauvreauii</name>
    <dbReference type="NCBI Taxonomy" id="438033"/>
    <lineage>
        <taxon>Bacteria</taxon>
        <taxon>Bacillati</taxon>
        <taxon>Bacillota</taxon>
        <taxon>Clostridia</taxon>
        <taxon>Eubacteriales</taxon>
        <taxon>Oscillospiraceae</taxon>
        <taxon>Ruminococcus</taxon>
    </lineage>
</organism>
<feature type="domain" description="Peptidase M56" evidence="2">
    <location>
        <begin position="92"/>
        <end position="256"/>
    </location>
</feature>
<dbReference type="InterPro" id="IPR052173">
    <property type="entry name" value="Beta-lactam_resp_regulator"/>
</dbReference>
<evidence type="ECO:0000256" key="1">
    <source>
        <dbReference type="SAM" id="Phobius"/>
    </source>
</evidence>
<feature type="transmembrane region" description="Helical" evidence="1">
    <location>
        <begin position="296"/>
        <end position="315"/>
    </location>
</feature>
<feature type="transmembrane region" description="Helical" evidence="1">
    <location>
        <begin position="6"/>
        <end position="26"/>
    </location>
</feature>
<reference evidence="3" key="1">
    <citation type="journal article" date="2022" name="Cell">
        <title>Design, construction, and in vivo augmentation of a complex gut microbiome.</title>
        <authorList>
            <person name="Cheng A.G."/>
            <person name="Ho P.Y."/>
            <person name="Aranda-Diaz A."/>
            <person name="Jain S."/>
            <person name="Yu F.B."/>
            <person name="Meng X."/>
            <person name="Wang M."/>
            <person name="Iakiviak M."/>
            <person name="Nagashima K."/>
            <person name="Zhao A."/>
            <person name="Murugkar P."/>
            <person name="Patil A."/>
            <person name="Atabakhsh K."/>
            <person name="Weakley A."/>
            <person name="Yan J."/>
            <person name="Brumbaugh A.R."/>
            <person name="Higginbottom S."/>
            <person name="Dimas A."/>
            <person name="Shiver A.L."/>
            <person name="Deutschbauer A."/>
            <person name="Neff N."/>
            <person name="Sonnenburg J.L."/>
            <person name="Huang K.C."/>
            <person name="Fischbach M.A."/>
        </authorList>
    </citation>
    <scope>NUCLEOTIDE SEQUENCE</scope>
    <source>
        <strain evidence="3">DSM 19829</strain>
    </source>
</reference>
<dbReference type="InterPro" id="IPR008756">
    <property type="entry name" value="Peptidase_M56"/>
</dbReference>
<dbReference type="RefSeq" id="WP_083963336.1">
    <property type="nucleotide sequence ID" value="NZ_CABLBR010000018.1"/>
</dbReference>